<sequence length="203" mass="21888">MRTALVASMLLALLPARAPAQGTPPTKPGPSTSSAAAEKGERWLHVRVISTDGKSETVRVNVPLELAEKVLPAVNHDRLHAGKVRIDRSEMNDIDLRALMEAVRTAKEGEYVTVEDSDNDVRVAKQGNHLTIHVLDKSGSKKPQVEVKVPVKVIDALLSSGKEELDLVAALHALGAEGDTELVSVKDSESTVRVWLDSRNVAD</sequence>
<feature type="signal peptide" evidence="2">
    <location>
        <begin position="1"/>
        <end position="20"/>
    </location>
</feature>
<gene>
    <name evidence="3" type="ORF">HRJ53_11490</name>
</gene>
<comment type="caution">
    <text evidence="3">The sequence shown here is derived from an EMBL/GenBank/DDBJ whole genome shotgun (WGS) entry which is preliminary data.</text>
</comment>
<reference evidence="3" key="1">
    <citation type="submission" date="2020-06" db="EMBL/GenBank/DDBJ databases">
        <title>Legume-microbial interactions unlock mineral nutrients during tropical forest succession.</title>
        <authorList>
            <person name="Epihov D.Z."/>
        </authorList>
    </citation>
    <scope>NUCLEOTIDE SEQUENCE [LARGE SCALE GENOMIC DNA]</scope>
    <source>
        <strain evidence="3">Pan2503</strain>
    </source>
</reference>
<feature type="compositionally biased region" description="Low complexity" evidence="1">
    <location>
        <begin position="17"/>
        <end position="37"/>
    </location>
</feature>
<feature type="region of interest" description="Disordered" evidence="1">
    <location>
        <begin position="17"/>
        <end position="39"/>
    </location>
</feature>
<proteinExistence type="predicted"/>
<keyword evidence="2" id="KW-0732">Signal</keyword>
<organism evidence="3 4">
    <name type="scientific">Candidatus Acidiferrum panamense</name>
    <dbReference type="NCBI Taxonomy" id="2741543"/>
    <lineage>
        <taxon>Bacteria</taxon>
        <taxon>Pseudomonadati</taxon>
        <taxon>Acidobacteriota</taxon>
        <taxon>Terriglobia</taxon>
        <taxon>Candidatus Acidiferrales</taxon>
        <taxon>Candidatus Acidiferrum</taxon>
    </lineage>
</organism>
<dbReference type="AlphaFoldDB" id="A0A7V8NQD1"/>
<dbReference type="EMBL" id="JACDQQ010001117">
    <property type="protein sequence ID" value="MBA0085609.1"/>
    <property type="molecule type" value="Genomic_DNA"/>
</dbReference>
<evidence type="ECO:0000313" key="3">
    <source>
        <dbReference type="EMBL" id="MBA0085609.1"/>
    </source>
</evidence>
<name>A0A7V8NQD1_9BACT</name>
<keyword evidence="4" id="KW-1185">Reference proteome</keyword>
<evidence type="ECO:0000256" key="1">
    <source>
        <dbReference type="SAM" id="MobiDB-lite"/>
    </source>
</evidence>
<evidence type="ECO:0000313" key="4">
    <source>
        <dbReference type="Proteomes" id="UP000567293"/>
    </source>
</evidence>
<accession>A0A7V8NQD1</accession>
<feature type="chain" id="PRO_5031366826" evidence="2">
    <location>
        <begin position="21"/>
        <end position="203"/>
    </location>
</feature>
<evidence type="ECO:0000256" key="2">
    <source>
        <dbReference type="SAM" id="SignalP"/>
    </source>
</evidence>
<protein>
    <submittedName>
        <fullName evidence="3">Uncharacterized protein</fullName>
    </submittedName>
</protein>
<dbReference type="Proteomes" id="UP000567293">
    <property type="component" value="Unassembled WGS sequence"/>
</dbReference>